<sequence>METVRRVLELQVSLKCIVVAQRHNGDSCVSYVRRWKATLNKLTRRMREGSMISESATKAREKRLLSPKTAFNARSPHASDRTSPEETTSGEDKSRTPRCLPPNDTDAGAAETVQPPKEDSTTSTATSSRMRQLSDAWIKVRNFVYGVWLVIVRNVGVTGKLFWVNYSVLEVGTLVLQILRMISYCGLELFPLPVTEIPAAPAAVFLSLGGIIASHALVVALLCYTSQRGFAIFASIVLPLLYALHAFCVAGSFLQTRVSWNPFSHASLLGLRSTGILWMLSSVIPLLVALWSLRTLDALLLLKGSYSYKARQKRRVAGLHLQEVNQAIEDAEAEKGSAKPTHALTAVMEEGEEGGPTEGDISTADAALSLPRPEQAGERPMIPVLATKPTIRSGVTFYEQFQEIGGQEAGGGSPAVSIATSSKRPSRESRPSSTMRQSIFAFFGKPTTQLQSSAQSRRQTGDSKSGSRKGSKRKSSLQSGGRQLFFDQLGMIGNLDEWLDTDFQFPKVERSPERRSSRRVGRGAKRGSQMALPGGQRPSLLARLAMPGWRDMPQPELRSQRSDVSDKRGKVESRKPERWSIFSTASRRDKKDSLKSMPTRLDDLEQQQEGDTAAVEKRVSPKQRDRVFSESHASVGRRSQLSIVREGDSPFCIRHEVLLLHALKAHRPPKDVHTEEDCSKEEVPRRAPRISVDSDVPEHIEAVDIFIDIDPDLPEDQGRRRSTKRNSLLDVLGEGLLPPVPEITQMAVDASQHAASSSQFASSSTDSSPTISQRSSTSKRDSLDEGASEEQSDMKPEMKRLQSILKSDSRPRLDRKATRVSIALAPSEHRTSISTGEDDREERRESELLPANSDLSAAREGTPTRHGTKRAKVKVPMVRVLDVLIAKWVSALSLLLAWAPFGWIIMQTARAGYVCRHLPGFHICTYPTSPPFRQLDSDSILGQNEGLKRETEDFILPGFRIPCDCRVMTTKDDTDIEAFNEAISHYSTLEVAAFYPELEHATDRLKHNVTEMRDEIGKHLKYLRLVIWEYSAVKALPSSLFKLPLLSRAYFDSNLIVDLPSTVGEARSLQILSLRNNLLGSLPIEITRLRDTLNVLNTGINPICSSGWLTLDGHPSPLKEMITELDPCRRGEEELLPQEVPCEEEACQDLLRHFVKLDNNGDGYACHSETLPMTQTLVPFDLWLDLLREMQSLNTMRTFGLTIDPAQGPDYLGNCATFKHFTIFATSGKLTCSDDCLPPPAP</sequence>
<dbReference type="InterPro" id="IPR032675">
    <property type="entry name" value="LRR_dom_sf"/>
</dbReference>
<feature type="transmembrane region" description="Helical" evidence="2">
    <location>
        <begin position="161"/>
        <end position="182"/>
    </location>
</feature>
<dbReference type="OrthoDB" id="1274115at2759"/>
<dbReference type="InParanoid" id="A0A0G4FK74"/>
<feature type="compositionally biased region" description="Low complexity" evidence="1">
    <location>
        <begin position="751"/>
        <end position="776"/>
    </location>
</feature>
<feature type="transmembrane region" description="Helical" evidence="2">
    <location>
        <begin position="202"/>
        <end position="223"/>
    </location>
</feature>
<keyword evidence="4" id="KW-1185">Reference proteome</keyword>
<dbReference type="Gene3D" id="3.80.10.10">
    <property type="entry name" value="Ribonuclease Inhibitor"/>
    <property type="match status" value="1"/>
</dbReference>
<dbReference type="SUPFAM" id="SSF52047">
    <property type="entry name" value="RNI-like"/>
    <property type="match status" value="1"/>
</dbReference>
<feature type="compositionally biased region" description="Basic residues" evidence="1">
    <location>
        <begin position="516"/>
        <end position="525"/>
    </location>
</feature>
<evidence type="ECO:0000256" key="1">
    <source>
        <dbReference type="SAM" id="MobiDB-lite"/>
    </source>
</evidence>
<dbReference type="VEuPathDB" id="CryptoDB:Vbra_9287"/>
<reference evidence="3 4" key="1">
    <citation type="submission" date="2014-11" db="EMBL/GenBank/DDBJ databases">
        <authorList>
            <person name="Zhu J."/>
            <person name="Qi W."/>
            <person name="Song R."/>
        </authorList>
    </citation>
    <scope>NUCLEOTIDE SEQUENCE [LARGE SCALE GENOMIC DNA]</scope>
</reference>
<feature type="transmembrane region" description="Helical" evidence="2">
    <location>
        <begin position="880"/>
        <end position="906"/>
    </location>
</feature>
<feature type="compositionally biased region" description="Basic and acidic residues" evidence="1">
    <location>
        <begin position="807"/>
        <end position="817"/>
    </location>
</feature>
<feature type="compositionally biased region" description="Polar residues" evidence="1">
    <location>
        <begin position="446"/>
        <end position="458"/>
    </location>
</feature>
<feature type="transmembrane region" description="Helical" evidence="2">
    <location>
        <begin position="230"/>
        <end position="255"/>
    </location>
</feature>
<feature type="compositionally biased region" description="Basic residues" evidence="1">
    <location>
        <begin position="466"/>
        <end position="475"/>
    </location>
</feature>
<protein>
    <submittedName>
        <fullName evidence="3">Uncharacterized protein</fullName>
    </submittedName>
</protein>
<proteinExistence type="predicted"/>
<feature type="region of interest" description="Disordered" evidence="1">
    <location>
        <begin position="507"/>
        <end position="538"/>
    </location>
</feature>
<feature type="region of interest" description="Disordered" evidence="1">
    <location>
        <begin position="50"/>
        <end position="127"/>
    </location>
</feature>
<feature type="region of interest" description="Disordered" evidence="1">
    <location>
        <begin position="405"/>
        <end position="482"/>
    </location>
</feature>
<feature type="compositionally biased region" description="Basic and acidic residues" evidence="1">
    <location>
        <begin position="558"/>
        <end position="578"/>
    </location>
</feature>
<feature type="compositionally biased region" description="Basic and acidic residues" evidence="1">
    <location>
        <begin position="77"/>
        <end position="95"/>
    </location>
</feature>
<evidence type="ECO:0000256" key="2">
    <source>
        <dbReference type="SAM" id="Phobius"/>
    </source>
</evidence>
<name>A0A0G4FK74_VITBC</name>
<feature type="compositionally biased region" description="Basic and acidic residues" evidence="1">
    <location>
        <begin position="614"/>
        <end position="629"/>
    </location>
</feature>
<accession>A0A0G4FK74</accession>
<organism evidence="3 4">
    <name type="scientific">Vitrella brassicaformis (strain CCMP3155)</name>
    <dbReference type="NCBI Taxonomy" id="1169540"/>
    <lineage>
        <taxon>Eukaryota</taxon>
        <taxon>Sar</taxon>
        <taxon>Alveolata</taxon>
        <taxon>Colpodellida</taxon>
        <taxon>Vitrellaceae</taxon>
        <taxon>Vitrella</taxon>
    </lineage>
</organism>
<keyword evidence="2" id="KW-0472">Membrane</keyword>
<gene>
    <name evidence="3" type="ORF">Vbra_9287</name>
</gene>
<dbReference type="EMBL" id="CDMY01000453">
    <property type="protein sequence ID" value="CEM14114.1"/>
    <property type="molecule type" value="Genomic_DNA"/>
</dbReference>
<keyword evidence="2" id="KW-0812">Transmembrane</keyword>
<feature type="transmembrane region" description="Helical" evidence="2">
    <location>
        <begin position="275"/>
        <end position="293"/>
    </location>
</feature>
<dbReference type="AlphaFoldDB" id="A0A0G4FK74"/>
<keyword evidence="2" id="KW-1133">Transmembrane helix</keyword>
<evidence type="ECO:0000313" key="3">
    <source>
        <dbReference type="EMBL" id="CEM14114.1"/>
    </source>
</evidence>
<feature type="region of interest" description="Disordered" evidence="1">
    <location>
        <begin position="550"/>
        <end position="631"/>
    </location>
</feature>
<feature type="region of interest" description="Disordered" evidence="1">
    <location>
        <begin position="749"/>
        <end position="870"/>
    </location>
</feature>
<evidence type="ECO:0000313" key="4">
    <source>
        <dbReference type="Proteomes" id="UP000041254"/>
    </source>
</evidence>
<dbReference type="Proteomes" id="UP000041254">
    <property type="component" value="Unassembled WGS sequence"/>
</dbReference>